<evidence type="ECO:0000256" key="1">
    <source>
        <dbReference type="ARBA" id="ARBA00004651"/>
    </source>
</evidence>
<feature type="transmembrane region" description="Helical" evidence="8">
    <location>
        <begin position="243"/>
        <end position="262"/>
    </location>
</feature>
<dbReference type="AlphaFoldDB" id="A0A1H6MTA2"/>
<feature type="transmembrane region" description="Helical" evidence="8">
    <location>
        <begin position="449"/>
        <end position="467"/>
    </location>
</feature>
<feature type="transmembrane region" description="Helical" evidence="8">
    <location>
        <begin position="124"/>
        <end position="141"/>
    </location>
</feature>
<feature type="transmembrane region" description="Helical" evidence="8">
    <location>
        <begin position="390"/>
        <end position="409"/>
    </location>
</feature>
<gene>
    <name evidence="9" type="ORF">SAMN04488075_2499</name>
</gene>
<feature type="transmembrane region" description="Helical" evidence="8">
    <location>
        <begin position="204"/>
        <end position="222"/>
    </location>
</feature>
<feature type="region of interest" description="Disordered" evidence="7">
    <location>
        <begin position="1"/>
        <end position="25"/>
    </location>
</feature>
<feature type="transmembrane region" description="Helical" evidence="8">
    <location>
        <begin position="65"/>
        <end position="85"/>
    </location>
</feature>
<feature type="transmembrane region" description="Helical" evidence="8">
    <location>
        <begin position="358"/>
        <end position="378"/>
    </location>
</feature>
<keyword evidence="5 8" id="KW-1133">Transmembrane helix</keyword>
<dbReference type="InterPro" id="IPR050833">
    <property type="entry name" value="Poly_Biosynth_Transport"/>
</dbReference>
<feature type="transmembrane region" description="Helical" evidence="8">
    <location>
        <begin position="282"/>
        <end position="303"/>
    </location>
</feature>
<sequence>MTQNAAPGPEGHNPGPPADSGPRPWRGLARLLQGDGLGRRALRGSLWTIVGFGGSQGLRLASNLILTRLLFPEVFGLMALIMVVIQGLNNFSDVGVGPAIMQSRRGDDPDFLNTAFTMQAVRGLVLWLACIVLAVPIAHFYDTPELAWYLPVAGFISVINGLLTTRMEQANRHLQLGLLTRIELTSSVISIVLTVLLAAVMRSAWALVIGMVVGTAIHWLLAETMLPGNRNRFRWDRSAVAELMSFGKWIFPSTIVGFGIAQGDRAILGKYLTLDELGIYNIAFFLASFPLLLAISVIWKLMIPVYREHHQDASATLTHRLRRIHWGLTGGFLAVLVVMAALGPWIVSLLYDPRYESAGMMLPMIACATIPQIVMLSYDQAALANGDSKRFLVVTTIRATLFLSFYWIGVHFAGLPGALAGQALAAMLAYPAIVWIARRYRVWDPVHDLTFFTAGAVAALLILVVWAA</sequence>
<evidence type="ECO:0000256" key="5">
    <source>
        <dbReference type="ARBA" id="ARBA00022989"/>
    </source>
</evidence>
<feature type="transmembrane region" description="Helical" evidence="8">
    <location>
        <begin position="415"/>
        <end position="437"/>
    </location>
</feature>
<dbReference type="Pfam" id="PF13440">
    <property type="entry name" value="Polysacc_synt_3"/>
    <property type="match status" value="1"/>
</dbReference>
<dbReference type="GO" id="GO:0005886">
    <property type="term" value="C:plasma membrane"/>
    <property type="evidence" value="ECO:0007669"/>
    <property type="project" value="UniProtKB-SubCell"/>
</dbReference>
<evidence type="ECO:0000313" key="10">
    <source>
        <dbReference type="Proteomes" id="UP000199125"/>
    </source>
</evidence>
<keyword evidence="3" id="KW-1003">Cell membrane</keyword>
<dbReference type="PANTHER" id="PTHR30250:SF10">
    <property type="entry name" value="LIPOPOLYSACCHARIDE BIOSYNTHESIS PROTEIN WZXC"/>
    <property type="match status" value="1"/>
</dbReference>
<evidence type="ECO:0000256" key="4">
    <source>
        <dbReference type="ARBA" id="ARBA00022692"/>
    </source>
</evidence>
<feature type="transmembrane region" description="Helical" evidence="8">
    <location>
        <begin position="324"/>
        <end position="346"/>
    </location>
</feature>
<evidence type="ECO:0000256" key="2">
    <source>
        <dbReference type="ARBA" id="ARBA00007430"/>
    </source>
</evidence>
<dbReference type="RefSeq" id="WP_090848416.1">
    <property type="nucleotide sequence ID" value="NZ_FNXG01000004.1"/>
</dbReference>
<comment type="subcellular location">
    <subcellularLocation>
        <location evidence="1">Cell membrane</location>
        <topology evidence="1">Multi-pass membrane protein</topology>
    </subcellularLocation>
</comment>
<dbReference type="PANTHER" id="PTHR30250">
    <property type="entry name" value="PST FAMILY PREDICTED COLANIC ACID TRANSPORTER"/>
    <property type="match status" value="1"/>
</dbReference>
<feature type="transmembrane region" description="Helical" evidence="8">
    <location>
        <begin position="147"/>
        <end position="164"/>
    </location>
</feature>
<keyword evidence="4 8" id="KW-0812">Transmembrane</keyword>
<organism evidence="9 10">
    <name type="scientific">Paracoccus alkenifer</name>
    <dbReference type="NCBI Taxonomy" id="65735"/>
    <lineage>
        <taxon>Bacteria</taxon>
        <taxon>Pseudomonadati</taxon>
        <taxon>Pseudomonadota</taxon>
        <taxon>Alphaproteobacteria</taxon>
        <taxon>Rhodobacterales</taxon>
        <taxon>Paracoccaceae</taxon>
        <taxon>Paracoccus</taxon>
    </lineage>
</organism>
<proteinExistence type="inferred from homology"/>
<protein>
    <submittedName>
        <fullName evidence="9">Membrane protein involved in the export of O-antigen and teichoic acid</fullName>
    </submittedName>
</protein>
<dbReference type="EMBL" id="FNXG01000004">
    <property type="protein sequence ID" value="SEI05250.1"/>
    <property type="molecule type" value="Genomic_DNA"/>
</dbReference>
<evidence type="ECO:0000256" key="6">
    <source>
        <dbReference type="ARBA" id="ARBA00023136"/>
    </source>
</evidence>
<dbReference type="OrthoDB" id="7605542at2"/>
<accession>A0A1H6MTA2</accession>
<reference evidence="10" key="1">
    <citation type="submission" date="2016-10" db="EMBL/GenBank/DDBJ databases">
        <authorList>
            <person name="Varghese N."/>
            <person name="Submissions S."/>
        </authorList>
    </citation>
    <scope>NUCLEOTIDE SEQUENCE [LARGE SCALE GENOMIC DNA]</scope>
    <source>
        <strain evidence="10">DSM 11593</strain>
    </source>
</reference>
<dbReference type="Proteomes" id="UP000199125">
    <property type="component" value="Unassembled WGS sequence"/>
</dbReference>
<keyword evidence="6 8" id="KW-0472">Membrane</keyword>
<feature type="transmembrane region" description="Helical" evidence="8">
    <location>
        <begin position="176"/>
        <end position="198"/>
    </location>
</feature>
<comment type="similarity">
    <text evidence="2">Belongs to the polysaccharide synthase family.</text>
</comment>
<evidence type="ECO:0000256" key="7">
    <source>
        <dbReference type="SAM" id="MobiDB-lite"/>
    </source>
</evidence>
<evidence type="ECO:0000256" key="3">
    <source>
        <dbReference type="ARBA" id="ARBA00022475"/>
    </source>
</evidence>
<keyword evidence="10" id="KW-1185">Reference proteome</keyword>
<evidence type="ECO:0000313" key="9">
    <source>
        <dbReference type="EMBL" id="SEI05250.1"/>
    </source>
</evidence>
<dbReference type="STRING" id="65735.SAMN04488075_2499"/>
<name>A0A1H6MTA2_9RHOB</name>
<evidence type="ECO:0000256" key="8">
    <source>
        <dbReference type="SAM" id="Phobius"/>
    </source>
</evidence>